<feature type="chain" id="PRO_5040421661" description="alpha-glucosidase" evidence="6">
    <location>
        <begin position="26"/>
        <end position="614"/>
    </location>
</feature>
<dbReference type="EMBL" id="OU963865">
    <property type="protein sequence ID" value="CAH0388077.1"/>
    <property type="molecule type" value="Genomic_DNA"/>
</dbReference>
<proteinExistence type="inferred from homology"/>
<dbReference type="Gene3D" id="3.90.400.10">
    <property type="entry name" value="Oligo-1,6-glucosidase, Domain 2"/>
    <property type="match status" value="1"/>
</dbReference>
<dbReference type="PANTHER" id="PTHR10357">
    <property type="entry name" value="ALPHA-AMYLASE FAMILY MEMBER"/>
    <property type="match status" value="1"/>
</dbReference>
<evidence type="ECO:0000256" key="3">
    <source>
        <dbReference type="ARBA" id="ARBA00012741"/>
    </source>
</evidence>
<dbReference type="FunFam" id="3.90.400.10:FF:000001">
    <property type="entry name" value="Maltase A3, isoform A"/>
    <property type="match status" value="1"/>
</dbReference>
<evidence type="ECO:0000256" key="5">
    <source>
        <dbReference type="ARBA" id="ARBA00023295"/>
    </source>
</evidence>
<gene>
    <name evidence="8" type="ORF">BEMITA_LOCUS7020</name>
</gene>
<evidence type="ECO:0000256" key="4">
    <source>
        <dbReference type="ARBA" id="ARBA00023180"/>
    </source>
</evidence>
<evidence type="ECO:0000256" key="6">
    <source>
        <dbReference type="SAM" id="SignalP"/>
    </source>
</evidence>
<dbReference type="Proteomes" id="UP001152759">
    <property type="component" value="Chromosome 4"/>
</dbReference>
<dbReference type="InterPro" id="IPR045857">
    <property type="entry name" value="O16G_dom_2"/>
</dbReference>
<sequence length="614" mass="70433">MAGDLRVAVCVILIFVLSINNKVESKDWFENTVIYQIYPRSFKDSDGDGTGDLRGILEKLDYLHDVGFETLWIQPFFKSPMVDFGYDITDYRKIEPIFGTMEDLRDLIDAIHFKGMRVIIDFIPNHTSDESEWFKKSVNKEDPYTNFYIWKDSKEREPGAPPVPPNNWLSVFGGTAWRWNEKRQQFYYGGFSPGQPELNLRDPNVLDALKDVIRFWLDFGVDGFRVDAVPFFYEDEQLRDNPWVSPDKENSTDFNDQNRIHNFKHPDNHQLIHEWRLLMDEYSARDNKQRLMTIEAYESPEELQQYFGNATYKMSHFPLYFGLVTINSTSDVTFLDEIIHDFIDKMPPHGIPSWVASNHDNSRLASRVDSEFAEAMLMVQLLLPGVGGIYYGEEIRMRDIYVRPDQKKDLTFTNHPAWGHLTRDLCRGPMQWDQSINAGFSTSKTPWLPVNADYWRNNVANQLADPRSTLNTVKRLLRLKKSSVIESGKLKTCKVSKWLYMFTRDLEGEPPVVVIINLGTEVEPLCLNECNHSLHGIMEVHTASPNSGFSIGDPVEILSGNLSRCSALRPKAGVVLTSPGAFSASHETRAAPSLLIPLISLSCIVSLSYIFEVQ</sequence>
<comment type="similarity">
    <text evidence="2">Belongs to the glycosyl hydrolase 13 family.</text>
</comment>
<keyword evidence="9" id="KW-1185">Reference proteome</keyword>
<accession>A0A9P0A7B8</accession>
<evidence type="ECO:0000259" key="7">
    <source>
        <dbReference type="SMART" id="SM00642"/>
    </source>
</evidence>
<dbReference type="GO" id="GO:0005975">
    <property type="term" value="P:carbohydrate metabolic process"/>
    <property type="evidence" value="ECO:0007669"/>
    <property type="project" value="InterPro"/>
</dbReference>
<evidence type="ECO:0000313" key="9">
    <source>
        <dbReference type="Proteomes" id="UP001152759"/>
    </source>
</evidence>
<dbReference type="Pfam" id="PF00128">
    <property type="entry name" value="Alpha-amylase"/>
    <property type="match status" value="1"/>
</dbReference>
<evidence type="ECO:0000256" key="1">
    <source>
        <dbReference type="ARBA" id="ARBA00001657"/>
    </source>
</evidence>
<keyword evidence="5" id="KW-0326">Glycosidase</keyword>
<name>A0A9P0A7B8_BEMTA</name>
<dbReference type="Gene3D" id="3.20.20.80">
    <property type="entry name" value="Glycosidases"/>
    <property type="match status" value="1"/>
</dbReference>
<evidence type="ECO:0000256" key="2">
    <source>
        <dbReference type="ARBA" id="ARBA00008061"/>
    </source>
</evidence>
<dbReference type="SUPFAM" id="SSF51445">
    <property type="entry name" value="(Trans)glycosidases"/>
    <property type="match status" value="1"/>
</dbReference>
<dbReference type="GO" id="GO:0004558">
    <property type="term" value="F:alpha-1,4-glucosidase activity"/>
    <property type="evidence" value="ECO:0007669"/>
    <property type="project" value="UniProtKB-EC"/>
</dbReference>
<evidence type="ECO:0000313" key="8">
    <source>
        <dbReference type="EMBL" id="CAH0388077.1"/>
    </source>
</evidence>
<feature type="domain" description="Glycosyl hydrolase family 13 catalytic" evidence="7">
    <location>
        <begin position="36"/>
        <end position="427"/>
    </location>
</feature>
<protein>
    <recommendedName>
        <fullName evidence="3">alpha-glucosidase</fullName>
        <ecNumber evidence="3">3.2.1.20</ecNumber>
    </recommendedName>
</protein>
<keyword evidence="5" id="KW-0378">Hydrolase</keyword>
<organism evidence="8 9">
    <name type="scientific">Bemisia tabaci</name>
    <name type="common">Sweetpotato whitefly</name>
    <name type="synonym">Aleurodes tabaci</name>
    <dbReference type="NCBI Taxonomy" id="7038"/>
    <lineage>
        <taxon>Eukaryota</taxon>
        <taxon>Metazoa</taxon>
        <taxon>Ecdysozoa</taxon>
        <taxon>Arthropoda</taxon>
        <taxon>Hexapoda</taxon>
        <taxon>Insecta</taxon>
        <taxon>Pterygota</taxon>
        <taxon>Neoptera</taxon>
        <taxon>Paraneoptera</taxon>
        <taxon>Hemiptera</taxon>
        <taxon>Sternorrhyncha</taxon>
        <taxon>Aleyrodoidea</taxon>
        <taxon>Aleyrodidae</taxon>
        <taxon>Aleyrodinae</taxon>
        <taxon>Bemisia</taxon>
    </lineage>
</organism>
<comment type="catalytic activity">
    <reaction evidence="1">
        <text>Hydrolysis of terminal, non-reducing (1-&gt;4)-linked alpha-D-glucose residues with release of alpha-D-glucose.</text>
        <dbReference type="EC" id="3.2.1.20"/>
    </reaction>
</comment>
<dbReference type="SMART" id="SM00642">
    <property type="entry name" value="Aamy"/>
    <property type="match status" value="1"/>
</dbReference>
<dbReference type="PANTHER" id="PTHR10357:SF179">
    <property type="entry name" value="NEUTRAL AND BASIC AMINO ACID TRANSPORT PROTEIN RBAT"/>
    <property type="match status" value="1"/>
</dbReference>
<dbReference type="InterPro" id="IPR017853">
    <property type="entry name" value="GH"/>
</dbReference>
<dbReference type="EC" id="3.2.1.20" evidence="3"/>
<dbReference type="AlphaFoldDB" id="A0A9P0A7B8"/>
<dbReference type="InterPro" id="IPR006047">
    <property type="entry name" value="GH13_cat_dom"/>
</dbReference>
<keyword evidence="6" id="KW-0732">Signal</keyword>
<feature type="signal peptide" evidence="6">
    <location>
        <begin position="1"/>
        <end position="25"/>
    </location>
</feature>
<reference evidence="8" key="1">
    <citation type="submission" date="2021-12" db="EMBL/GenBank/DDBJ databases">
        <authorList>
            <person name="King R."/>
        </authorList>
    </citation>
    <scope>NUCLEOTIDE SEQUENCE</scope>
</reference>
<keyword evidence="4" id="KW-0325">Glycoprotein</keyword>